<organism evidence="3 4">
    <name type="scientific">Mycolicibacterium hodleri</name>
    <dbReference type="NCBI Taxonomy" id="49897"/>
    <lineage>
        <taxon>Bacteria</taxon>
        <taxon>Bacillati</taxon>
        <taxon>Actinomycetota</taxon>
        <taxon>Actinomycetes</taxon>
        <taxon>Mycobacteriales</taxon>
        <taxon>Mycobacteriaceae</taxon>
        <taxon>Mycolicibacterium</taxon>
    </lineage>
</organism>
<dbReference type="RefSeq" id="WP_140690773.1">
    <property type="nucleotide sequence ID" value="NZ_RCZG01000004.1"/>
</dbReference>
<evidence type="ECO:0000256" key="1">
    <source>
        <dbReference type="SAM" id="MobiDB-lite"/>
    </source>
</evidence>
<keyword evidence="2" id="KW-1133">Transmembrane helix</keyword>
<accession>A0A502EBB1</accession>
<evidence type="ECO:0000256" key="2">
    <source>
        <dbReference type="SAM" id="Phobius"/>
    </source>
</evidence>
<protein>
    <recommendedName>
        <fullName evidence="5">Alanine and proline rich membrane protein</fullName>
    </recommendedName>
</protein>
<keyword evidence="4" id="KW-1185">Reference proteome</keyword>
<dbReference type="EMBL" id="RCZG01000004">
    <property type="protein sequence ID" value="TPG34677.1"/>
    <property type="molecule type" value="Genomic_DNA"/>
</dbReference>
<evidence type="ECO:0008006" key="5">
    <source>
        <dbReference type="Google" id="ProtNLM"/>
    </source>
</evidence>
<keyword evidence="2" id="KW-0472">Membrane</keyword>
<evidence type="ECO:0000313" key="3">
    <source>
        <dbReference type="EMBL" id="TPG34677.1"/>
    </source>
</evidence>
<evidence type="ECO:0000313" key="4">
    <source>
        <dbReference type="Proteomes" id="UP000320095"/>
    </source>
</evidence>
<feature type="region of interest" description="Disordered" evidence="1">
    <location>
        <begin position="1"/>
        <end position="29"/>
    </location>
</feature>
<reference evidence="3 4" key="1">
    <citation type="journal article" date="2019" name="Environ. Microbiol.">
        <title>Species interactions and distinct microbial communities in high Arctic permafrost affected cryosols are associated with the CH4 and CO2 gas fluxes.</title>
        <authorList>
            <person name="Altshuler I."/>
            <person name="Hamel J."/>
            <person name="Turney S."/>
            <person name="Magnuson E."/>
            <person name="Levesque R."/>
            <person name="Greer C."/>
            <person name="Whyte L.G."/>
        </authorList>
    </citation>
    <scope>NUCLEOTIDE SEQUENCE [LARGE SCALE GENOMIC DNA]</scope>
    <source>
        <strain evidence="3 4">S5.20</strain>
    </source>
</reference>
<dbReference type="AlphaFoldDB" id="A0A502EBB1"/>
<comment type="caution">
    <text evidence="3">The sequence shown here is derived from an EMBL/GenBank/DDBJ whole genome shotgun (WGS) entry which is preliminary data.</text>
</comment>
<name>A0A502EBB1_9MYCO</name>
<sequence>MADDTKDVADEAEVSPSPSREHSAVSRVPQKVTVGRSPVAIAALAIAVIAAGLAAWALLKGTPETTATNQLTGDSKTRVCNVFATVSNAVSIQTHADLGPDPVAEKAVAGNARLALVGGGEYLLNSVDSGTPRELADPVRKFAYNLQDIGLNALAEVPYSDPIQAARLRDGEASRLQIADLCK</sequence>
<proteinExistence type="predicted"/>
<gene>
    <name evidence="3" type="ORF">EAH80_12020</name>
</gene>
<feature type="transmembrane region" description="Helical" evidence="2">
    <location>
        <begin position="39"/>
        <end position="59"/>
    </location>
</feature>
<dbReference type="Proteomes" id="UP000320095">
    <property type="component" value="Unassembled WGS sequence"/>
</dbReference>
<dbReference type="OrthoDB" id="4761585at2"/>
<keyword evidence="2" id="KW-0812">Transmembrane</keyword>